<dbReference type="RefSeq" id="WP_091969697.1">
    <property type="nucleotide sequence ID" value="NZ_FOGZ01000013.1"/>
</dbReference>
<name>A0A1H9SIU1_9ACTN</name>
<dbReference type="EMBL" id="FOGZ01000013">
    <property type="protein sequence ID" value="SER84871.1"/>
    <property type="molecule type" value="Genomic_DNA"/>
</dbReference>
<dbReference type="Gene3D" id="3.10.28.20">
    <property type="entry name" value="Acetamidase/Formamidase-like domains"/>
    <property type="match status" value="1"/>
</dbReference>
<dbReference type="AlphaFoldDB" id="A0A1H9SIU1"/>
<protein>
    <submittedName>
        <fullName evidence="1">Acetamidase/formamidase</fullName>
    </submittedName>
</protein>
<proteinExistence type="predicted"/>
<evidence type="ECO:0000313" key="1">
    <source>
        <dbReference type="EMBL" id="SER84871.1"/>
    </source>
</evidence>
<sequence length="392" mass="42667">MSIVADPTQLKLFRATAEKVRWGTLPARSDDRIGVVRPGELFQIDTVSHEGLLEDQGRDPVAFFGAQGIHPEDVLQDAIDIARKVPHDQNTDGPHILNRPITVRGTRPGDLLAVDIVELAPRVPYGVVSNRHGKGALAGELPRIGKVSSVFAHLLSTDPSLAVMSRSGLDAVAMLRLPDEKARETERQAQSRYPISFKIHPFLGIMGVTPDTDEHLNSVPPGDFGGNVDINLMVAGTTLYLPVQVPGAGFFVGDPHFAQGDGEVSLTALEASLQATLRIRVIPRDAVKSQFGELDGPLIETPELLVPTGRDRDLDVALQRCTRQAISLLCNRWGLDEVHAYAYLSAATDFNISEAVDIVKGVHARIRKSDFERNLWSLDVLSAAEQVRLSSD</sequence>
<organism evidence="1 2">
    <name type="scientific">Propionibacterium cyclohexanicum</name>
    <dbReference type="NCBI Taxonomy" id="64702"/>
    <lineage>
        <taxon>Bacteria</taxon>
        <taxon>Bacillati</taxon>
        <taxon>Actinomycetota</taxon>
        <taxon>Actinomycetes</taxon>
        <taxon>Propionibacteriales</taxon>
        <taxon>Propionibacteriaceae</taxon>
        <taxon>Propionibacterium</taxon>
    </lineage>
</organism>
<dbReference type="PANTHER" id="PTHR31891:SF1">
    <property type="entry name" value="FORMAMIDASE C869.04-RELATED"/>
    <property type="match status" value="1"/>
</dbReference>
<dbReference type="GO" id="GO:0016811">
    <property type="term" value="F:hydrolase activity, acting on carbon-nitrogen (but not peptide) bonds, in linear amides"/>
    <property type="evidence" value="ECO:0007669"/>
    <property type="project" value="InterPro"/>
</dbReference>
<accession>A0A1H9SIU1</accession>
<reference evidence="1 2" key="1">
    <citation type="submission" date="2016-10" db="EMBL/GenBank/DDBJ databases">
        <authorList>
            <person name="de Groot N.N."/>
        </authorList>
    </citation>
    <scope>NUCLEOTIDE SEQUENCE [LARGE SCALE GENOMIC DNA]</scope>
    <source>
        <strain evidence="1 2">DSM 16859</strain>
    </source>
</reference>
<gene>
    <name evidence="1" type="ORF">SAMN05443377_11370</name>
</gene>
<dbReference type="SUPFAM" id="SSF141130">
    <property type="entry name" value="Acetamidase/Formamidase-like"/>
    <property type="match status" value="1"/>
</dbReference>
<dbReference type="OrthoDB" id="9785236at2"/>
<dbReference type="Proteomes" id="UP000198815">
    <property type="component" value="Unassembled WGS sequence"/>
</dbReference>
<dbReference type="STRING" id="64702.SAMN05443377_11370"/>
<dbReference type="Pfam" id="PF03069">
    <property type="entry name" value="FmdA_AmdA"/>
    <property type="match status" value="1"/>
</dbReference>
<dbReference type="InterPro" id="IPR004304">
    <property type="entry name" value="FmdA_AmdA"/>
</dbReference>
<keyword evidence="2" id="KW-1185">Reference proteome</keyword>
<dbReference type="PANTHER" id="PTHR31891">
    <property type="entry name" value="FORMAMIDASE C869.04-RELATED"/>
    <property type="match status" value="1"/>
</dbReference>
<evidence type="ECO:0000313" key="2">
    <source>
        <dbReference type="Proteomes" id="UP000198815"/>
    </source>
</evidence>
<dbReference type="Gene3D" id="2.60.120.580">
    <property type="entry name" value="Acetamidase/Formamidase-like domains"/>
    <property type="match status" value="2"/>
</dbReference>